<dbReference type="GO" id="GO:0006032">
    <property type="term" value="P:chitin catabolic process"/>
    <property type="evidence" value="ECO:0007669"/>
    <property type="project" value="UniProtKB-KW"/>
</dbReference>
<dbReference type="STRING" id="1754191.A0A1Y1VNW4"/>
<feature type="signal peptide" evidence="11">
    <location>
        <begin position="1"/>
        <end position="18"/>
    </location>
</feature>
<name>A0A1Y1VNW4_9FUNG</name>
<dbReference type="InterPro" id="IPR017853">
    <property type="entry name" value="GH"/>
</dbReference>
<dbReference type="GO" id="GO:0008843">
    <property type="term" value="F:endochitinase activity"/>
    <property type="evidence" value="ECO:0007669"/>
    <property type="project" value="UniProtKB-EC"/>
</dbReference>
<evidence type="ECO:0000256" key="3">
    <source>
        <dbReference type="ARBA" id="ARBA00022737"/>
    </source>
</evidence>
<dbReference type="PANTHER" id="PTHR11177:SF317">
    <property type="entry name" value="CHITINASE 12-RELATED"/>
    <property type="match status" value="1"/>
</dbReference>
<dbReference type="Gene3D" id="3.90.1220.10">
    <property type="entry name" value="Cellulose docking domain, dockering"/>
    <property type="match status" value="2"/>
</dbReference>
<keyword evidence="4 9" id="KW-0378">Hydrolase</keyword>
<evidence type="ECO:0000256" key="1">
    <source>
        <dbReference type="ARBA" id="ARBA00000822"/>
    </source>
</evidence>
<evidence type="ECO:0000313" key="15">
    <source>
        <dbReference type="Proteomes" id="UP000193719"/>
    </source>
</evidence>
<evidence type="ECO:0000256" key="4">
    <source>
        <dbReference type="ARBA" id="ARBA00022801"/>
    </source>
</evidence>
<dbReference type="Pfam" id="PF00704">
    <property type="entry name" value="Glyco_hydro_18"/>
    <property type="match status" value="1"/>
</dbReference>
<evidence type="ECO:0000259" key="12">
    <source>
        <dbReference type="PROSITE" id="PS51763"/>
    </source>
</evidence>
<proteinExistence type="inferred from homology"/>
<dbReference type="PROSITE" id="PS51910">
    <property type="entry name" value="GH18_2"/>
    <property type="match status" value="1"/>
</dbReference>
<evidence type="ECO:0000256" key="8">
    <source>
        <dbReference type="ARBA" id="ARBA00023326"/>
    </source>
</evidence>
<keyword evidence="8" id="KW-0624">Polysaccharide degradation</keyword>
<dbReference type="SUPFAM" id="SSF51445">
    <property type="entry name" value="(Trans)glycosidases"/>
    <property type="match status" value="1"/>
</dbReference>
<evidence type="ECO:0000256" key="11">
    <source>
        <dbReference type="SAM" id="SignalP"/>
    </source>
</evidence>
<organism evidence="14 15">
    <name type="scientific">Piromyces finnis</name>
    <dbReference type="NCBI Taxonomy" id="1754191"/>
    <lineage>
        <taxon>Eukaryota</taxon>
        <taxon>Fungi</taxon>
        <taxon>Fungi incertae sedis</taxon>
        <taxon>Chytridiomycota</taxon>
        <taxon>Chytridiomycota incertae sedis</taxon>
        <taxon>Neocallimastigomycetes</taxon>
        <taxon>Neocallimastigales</taxon>
        <taxon>Neocallimastigaceae</taxon>
        <taxon>Piromyces</taxon>
    </lineage>
</organism>
<reference evidence="14 15" key="2">
    <citation type="submission" date="2016-08" db="EMBL/GenBank/DDBJ databases">
        <title>Pervasive Adenine N6-methylation of Active Genes in Fungi.</title>
        <authorList>
            <consortium name="DOE Joint Genome Institute"/>
            <person name="Mondo S.J."/>
            <person name="Dannebaum R.O."/>
            <person name="Kuo R.C."/>
            <person name="Labutti K."/>
            <person name="Haridas S."/>
            <person name="Kuo A."/>
            <person name="Salamov A."/>
            <person name="Ahrendt S.R."/>
            <person name="Lipzen A."/>
            <person name="Sullivan W."/>
            <person name="Andreopoulos W.B."/>
            <person name="Clum A."/>
            <person name="Lindquist E."/>
            <person name="Daum C."/>
            <person name="Ramamoorthy G.K."/>
            <person name="Gryganskyi A."/>
            <person name="Culley D."/>
            <person name="Magnuson J.K."/>
            <person name="James T.Y."/>
            <person name="O'Malley M.A."/>
            <person name="Stajich J.E."/>
            <person name="Spatafora J.W."/>
            <person name="Visel A."/>
            <person name="Grigoriev I.V."/>
        </authorList>
    </citation>
    <scope>NUCLEOTIDE SEQUENCE [LARGE SCALE GENOMIC DNA]</scope>
    <source>
        <strain evidence="15">finn</strain>
    </source>
</reference>
<dbReference type="InterPro" id="IPR001579">
    <property type="entry name" value="Glyco_hydro_18_chit_AS"/>
</dbReference>
<dbReference type="SMART" id="SM00636">
    <property type="entry name" value="Glyco_18"/>
    <property type="match status" value="1"/>
</dbReference>
<feature type="domain" description="CBM10" evidence="12">
    <location>
        <begin position="411"/>
        <end position="444"/>
    </location>
</feature>
<dbReference type="GO" id="GO:0000272">
    <property type="term" value="P:polysaccharide catabolic process"/>
    <property type="evidence" value="ECO:0007669"/>
    <property type="project" value="UniProtKB-KW"/>
</dbReference>
<keyword evidence="6" id="KW-0119">Carbohydrate metabolism</keyword>
<evidence type="ECO:0000313" key="14">
    <source>
        <dbReference type="EMBL" id="ORX61105.1"/>
    </source>
</evidence>
<evidence type="ECO:0000259" key="13">
    <source>
        <dbReference type="PROSITE" id="PS51910"/>
    </source>
</evidence>
<evidence type="ECO:0000256" key="6">
    <source>
        <dbReference type="ARBA" id="ARBA00023277"/>
    </source>
</evidence>
<keyword evidence="7 9" id="KW-0326">Glycosidase</keyword>
<comment type="caution">
    <text evidence="14">The sequence shown here is derived from an EMBL/GenBank/DDBJ whole genome shotgun (WGS) entry which is preliminary data.</text>
</comment>
<feature type="domain" description="GH18" evidence="13">
    <location>
        <begin position="31"/>
        <end position="403"/>
    </location>
</feature>
<dbReference type="Proteomes" id="UP000193719">
    <property type="component" value="Unassembled WGS sequence"/>
</dbReference>
<keyword evidence="5" id="KW-0146">Chitin degradation</keyword>
<feature type="chain" id="PRO_5012463262" evidence="11">
    <location>
        <begin position="19"/>
        <end position="494"/>
    </location>
</feature>
<accession>A0A1Y1VNW4</accession>
<dbReference type="InterPro" id="IPR009034">
    <property type="entry name" value="Dockerin_dom_fun_sf"/>
</dbReference>
<evidence type="ECO:0000256" key="7">
    <source>
        <dbReference type="ARBA" id="ARBA00023295"/>
    </source>
</evidence>
<dbReference type="Gene3D" id="3.20.20.80">
    <property type="entry name" value="Glycosidases"/>
    <property type="match status" value="1"/>
</dbReference>
<protein>
    <submittedName>
        <fullName evidence="14">Uncharacterized protein</fullName>
    </submittedName>
</protein>
<dbReference type="SUPFAM" id="SSF54556">
    <property type="entry name" value="Chitinase insertion domain"/>
    <property type="match status" value="1"/>
</dbReference>
<comment type="similarity">
    <text evidence="10">Belongs to the glycosyl hydrolase 18 family.</text>
</comment>
<keyword evidence="15" id="KW-1185">Reference proteome</keyword>
<evidence type="ECO:0000256" key="9">
    <source>
        <dbReference type="RuleBase" id="RU000489"/>
    </source>
</evidence>
<reference evidence="14 15" key="1">
    <citation type="submission" date="2016-08" db="EMBL/GenBank/DDBJ databases">
        <title>Genomes of anaerobic fungi encode conserved fungal cellulosomes for biomass hydrolysis.</title>
        <authorList>
            <consortium name="DOE Joint Genome Institute"/>
            <person name="Haitjema C.H."/>
            <person name="Gilmore S.P."/>
            <person name="Henske J.K."/>
            <person name="Solomon K.V."/>
            <person name="De Groot R."/>
            <person name="Kuo A."/>
            <person name="Mondo S.J."/>
            <person name="Salamov A.A."/>
            <person name="Labutti K."/>
            <person name="Zhao Z."/>
            <person name="Chiniquy J."/>
            <person name="Barry K."/>
            <person name="Brewer H.M."/>
            <person name="Purvine S.O."/>
            <person name="Wright A.T."/>
            <person name="Boxma B."/>
            <person name="Van Alen T."/>
            <person name="Hackstein J.H."/>
            <person name="Baker S.E."/>
            <person name="Grigoriev I.V."/>
            <person name="O'Malley M.A."/>
        </authorList>
    </citation>
    <scope>NUCLEOTIDE SEQUENCE [LARGE SCALE GENOMIC DNA]</scope>
    <source>
        <strain evidence="15">finn</strain>
    </source>
</reference>
<dbReference type="InterPro" id="IPR002883">
    <property type="entry name" value="CBM10/Dockerin_dom"/>
</dbReference>
<dbReference type="OrthoDB" id="73875at2759"/>
<comment type="catalytic activity">
    <reaction evidence="1">
        <text>Random endo-hydrolysis of N-acetyl-beta-D-glucosaminide (1-&gt;4)-beta-linkages in chitin and chitodextrins.</text>
        <dbReference type="EC" id="3.2.1.14"/>
    </reaction>
</comment>
<dbReference type="EMBL" id="MCFH01000001">
    <property type="protein sequence ID" value="ORX61105.1"/>
    <property type="molecule type" value="Genomic_DNA"/>
</dbReference>
<dbReference type="InterPro" id="IPR029070">
    <property type="entry name" value="Chitinase_insertion_sf"/>
</dbReference>
<evidence type="ECO:0000256" key="5">
    <source>
        <dbReference type="ARBA" id="ARBA00023024"/>
    </source>
</evidence>
<evidence type="ECO:0000256" key="10">
    <source>
        <dbReference type="RuleBase" id="RU004453"/>
    </source>
</evidence>
<dbReference type="InterPro" id="IPR001223">
    <property type="entry name" value="Glyco_hydro18_cat"/>
</dbReference>
<evidence type="ECO:0000256" key="2">
    <source>
        <dbReference type="ARBA" id="ARBA00022729"/>
    </source>
</evidence>
<dbReference type="SUPFAM" id="SSF64571">
    <property type="entry name" value="Cellulose docking domain, dockering"/>
    <property type="match status" value="2"/>
</dbReference>
<keyword evidence="3" id="KW-0677">Repeat</keyword>
<sequence>MKLLFLTTILVSLANVLAFNNTKKNSCIDTKKIIAYFSEWRYSSYPVSRIDFSKFTHLNYAFAVIDPNTYALTGYEGWILNEVVTAAHNQDVKVLMSVGGWYGSRYFTKMTSSENNMKKFAESCKNLIDTYHIDGIDIDWEYPGREGACNNPDYANDTDNYLKLLKILREYIGNENIISAAVSITPFEKNGQPITNLAPYAEYFDFINIMGYDFAGSWSSVTSHHAALYDPEAGDILSISSGVNNWLNGQFPADKIVIGVPTYGKSWIVSSTSRNGLYQSIVNGNPRGDHEDSSDSWTNYCGIVESGFSGSWKYKNIRNEILLSSYNTSSGSWIRTWDDNVKCPYLFNKDTKQIISYDDPESIGYKAKFVLENGFAGMMVWELENDTDDFEILTAINNQLGCDGSSINDNTCPKSEYPCCEDCVVVYEDNQKWGILNNDWCSTPYSCDNIIESCWSEIYGYPCCSGCDVIYEESETMRWGVENNDWCGIINSNC</sequence>
<keyword evidence="2 11" id="KW-0732">Signal</keyword>
<dbReference type="Gene3D" id="3.10.50.10">
    <property type="match status" value="1"/>
</dbReference>
<dbReference type="GO" id="GO:0005576">
    <property type="term" value="C:extracellular region"/>
    <property type="evidence" value="ECO:0007669"/>
    <property type="project" value="TreeGrafter"/>
</dbReference>
<dbReference type="GO" id="GO:0008061">
    <property type="term" value="F:chitin binding"/>
    <property type="evidence" value="ECO:0007669"/>
    <property type="project" value="InterPro"/>
</dbReference>
<dbReference type="AlphaFoldDB" id="A0A1Y1VNW4"/>
<dbReference type="InterPro" id="IPR050314">
    <property type="entry name" value="Glycosyl_Hydrlase_18"/>
</dbReference>
<dbReference type="PANTHER" id="PTHR11177">
    <property type="entry name" value="CHITINASE"/>
    <property type="match status" value="1"/>
</dbReference>
<dbReference type="PROSITE" id="PS51763">
    <property type="entry name" value="CBM10"/>
    <property type="match status" value="2"/>
</dbReference>
<dbReference type="InterPro" id="IPR011583">
    <property type="entry name" value="Chitinase_II/V-like_cat"/>
</dbReference>
<feature type="domain" description="CBM10" evidence="12">
    <location>
        <begin position="453"/>
        <end position="490"/>
    </location>
</feature>
<gene>
    <name evidence="14" type="ORF">BCR36DRAFT_408087</name>
</gene>
<dbReference type="PROSITE" id="PS01095">
    <property type="entry name" value="GH18_1"/>
    <property type="match status" value="1"/>
</dbReference>
<dbReference type="Pfam" id="PF02013">
    <property type="entry name" value="CBM_10"/>
    <property type="match status" value="2"/>
</dbReference>